<feature type="domain" description="Helicase C-terminal" evidence="12">
    <location>
        <begin position="258"/>
        <end position="433"/>
    </location>
</feature>
<dbReference type="CDD" id="cd20335">
    <property type="entry name" value="BRcat_RBR"/>
    <property type="match status" value="1"/>
</dbReference>
<dbReference type="Proteomes" id="UP001652625">
    <property type="component" value="Chromosome 13"/>
</dbReference>
<dbReference type="CDD" id="cd18791">
    <property type="entry name" value="SF2_C_RHA"/>
    <property type="match status" value="1"/>
</dbReference>
<dbReference type="PROSITE" id="PS51194">
    <property type="entry name" value="HELICASE_CTER"/>
    <property type="match status" value="1"/>
</dbReference>
<evidence type="ECO:0000313" key="13">
    <source>
        <dbReference type="Proteomes" id="UP001652625"/>
    </source>
</evidence>
<dbReference type="Gene3D" id="3.30.720.50">
    <property type="match status" value="2"/>
</dbReference>
<dbReference type="SUPFAM" id="SSF56399">
    <property type="entry name" value="ADP-ribosylation"/>
    <property type="match status" value="1"/>
</dbReference>
<dbReference type="Gene3D" id="3.40.50.300">
    <property type="entry name" value="P-loop containing nucleotide triphosphate hydrolases"/>
    <property type="match status" value="2"/>
</dbReference>
<dbReference type="Pfam" id="PF00644">
    <property type="entry name" value="PARP"/>
    <property type="match status" value="1"/>
</dbReference>
<evidence type="ECO:0000256" key="1">
    <source>
        <dbReference type="ARBA" id="ARBA00022723"/>
    </source>
</evidence>
<keyword evidence="2" id="KW-0547">Nucleotide-binding</keyword>
<evidence type="ECO:0000259" key="12">
    <source>
        <dbReference type="PROSITE" id="PS51194"/>
    </source>
</evidence>
<feature type="domain" description="Helicase ATP-binding" evidence="11">
    <location>
        <begin position="43"/>
        <end position="212"/>
    </location>
</feature>
<evidence type="ECO:0000313" key="14">
    <source>
        <dbReference type="RefSeq" id="XP_065670997.1"/>
    </source>
</evidence>
<evidence type="ECO:0000313" key="16">
    <source>
        <dbReference type="RefSeq" id="XP_065670999.1"/>
    </source>
</evidence>
<dbReference type="InterPro" id="IPR004170">
    <property type="entry name" value="WWE_dom"/>
</dbReference>
<evidence type="ECO:0000313" key="15">
    <source>
        <dbReference type="RefSeq" id="XP_065670998.1"/>
    </source>
</evidence>
<dbReference type="Gene3D" id="3.90.228.10">
    <property type="match status" value="1"/>
</dbReference>
<dbReference type="RefSeq" id="XP_065670998.1">
    <property type="nucleotide sequence ID" value="XM_065814926.1"/>
</dbReference>
<dbReference type="SMART" id="SM00490">
    <property type="entry name" value="HELICc"/>
    <property type="match status" value="1"/>
</dbReference>
<dbReference type="PANTHER" id="PTHR18934:SF91">
    <property type="entry name" value="PRE-MRNA-SPLICING FACTOR ATP-DEPENDENT RNA HELICASE PRP16"/>
    <property type="match status" value="1"/>
</dbReference>
<dbReference type="SUPFAM" id="SSF117839">
    <property type="entry name" value="WWE domain"/>
    <property type="match status" value="2"/>
</dbReference>
<keyword evidence="3 8" id="KW-0863">Zinc-finger</keyword>
<accession>A0ABM4D9I4</accession>
<evidence type="ECO:0000256" key="4">
    <source>
        <dbReference type="ARBA" id="ARBA00022801"/>
    </source>
</evidence>
<dbReference type="InterPro" id="IPR014001">
    <property type="entry name" value="Helicase_ATP-bd"/>
</dbReference>
<dbReference type="RefSeq" id="XP_065670997.1">
    <property type="nucleotide sequence ID" value="XM_065814925.1"/>
</dbReference>
<dbReference type="CDD" id="cd17917">
    <property type="entry name" value="DEXHc_RHA-like"/>
    <property type="match status" value="1"/>
</dbReference>
<keyword evidence="13" id="KW-1185">Reference proteome</keyword>
<dbReference type="Gene3D" id="1.20.120.1080">
    <property type="match status" value="1"/>
</dbReference>
<dbReference type="PROSITE" id="PS00518">
    <property type="entry name" value="ZF_RING_1"/>
    <property type="match status" value="1"/>
</dbReference>
<name>A0ABM4D9I4_HYDVU</name>
<dbReference type="InterPro" id="IPR001841">
    <property type="entry name" value="Znf_RING"/>
</dbReference>
<dbReference type="SUPFAM" id="SSF52540">
    <property type="entry name" value="P-loop containing nucleoside triphosphate hydrolases"/>
    <property type="match status" value="1"/>
</dbReference>
<dbReference type="PROSITE" id="PS50089">
    <property type="entry name" value="ZF_RING_2"/>
    <property type="match status" value="1"/>
</dbReference>
<organism evidence="13 14">
    <name type="scientific">Hydra vulgaris</name>
    <name type="common">Hydra</name>
    <name type="synonym">Hydra attenuata</name>
    <dbReference type="NCBI Taxonomy" id="6087"/>
    <lineage>
        <taxon>Eukaryota</taxon>
        <taxon>Metazoa</taxon>
        <taxon>Cnidaria</taxon>
        <taxon>Hydrozoa</taxon>
        <taxon>Hydroidolina</taxon>
        <taxon>Anthoathecata</taxon>
        <taxon>Aplanulata</taxon>
        <taxon>Hydridae</taxon>
        <taxon>Hydra</taxon>
    </lineage>
</organism>
<dbReference type="InterPro" id="IPR027417">
    <property type="entry name" value="P-loop_NTPase"/>
</dbReference>
<dbReference type="InterPro" id="IPR012317">
    <property type="entry name" value="Poly(ADP-ribose)pol_cat_dom"/>
</dbReference>
<keyword evidence="6" id="KW-0862">Zinc</keyword>
<evidence type="ECO:0000256" key="3">
    <source>
        <dbReference type="ARBA" id="ARBA00022771"/>
    </source>
</evidence>
<keyword evidence="5" id="KW-0347">Helicase</keyword>
<dbReference type="Pfam" id="PF00270">
    <property type="entry name" value="DEAD"/>
    <property type="match status" value="1"/>
</dbReference>
<evidence type="ECO:0000313" key="17">
    <source>
        <dbReference type="RefSeq" id="XP_065671000.1"/>
    </source>
</evidence>
<dbReference type="Pfam" id="PF02825">
    <property type="entry name" value="WWE"/>
    <property type="match status" value="2"/>
</dbReference>
<dbReference type="InterPro" id="IPR017907">
    <property type="entry name" value="Znf_RING_CS"/>
</dbReference>
<evidence type="ECO:0000256" key="2">
    <source>
        <dbReference type="ARBA" id="ARBA00022741"/>
    </source>
</evidence>
<evidence type="ECO:0000256" key="6">
    <source>
        <dbReference type="ARBA" id="ARBA00022833"/>
    </source>
</evidence>
<evidence type="ECO:0000256" key="8">
    <source>
        <dbReference type="PROSITE-ProRule" id="PRU00175"/>
    </source>
</evidence>
<dbReference type="InterPro" id="IPR001650">
    <property type="entry name" value="Helicase_C-like"/>
</dbReference>
<protein>
    <submittedName>
        <fullName evidence="14 15">Uncharacterized protein LOC136089200</fullName>
    </submittedName>
</protein>
<dbReference type="InterPro" id="IPR037197">
    <property type="entry name" value="WWE_dom_sf"/>
</dbReference>
<dbReference type="SMART" id="SM00487">
    <property type="entry name" value="DEXDc"/>
    <property type="match status" value="1"/>
</dbReference>
<proteinExistence type="predicted"/>
<keyword evidence="4" id="KW-0378">Hydrolase</keyword>
<sequence>MAENDIDNDKNTGMKKLPWSFQDRMKFRQDTSLPILSCRDEFLQRLKLERIVVVVAETGSGKSTQLPQYMAEEFDSLGGIIVCTQPRALAANSVAMRVANEFDGFDFTVGQSVGYKIGGKDKGKKKTGSRIMFITDSQLIREMTNDSTLSNVTALMIDEAHERSLNTDIVVGIAKHLLSIRPFGFYVVIASATIDPKPFLEFFFSDNCNRIRPRSLSSAPINVKGRVYPVDLEYWPNKDFSSSSNSLLRPTNDYWAYVIDSVIKAVRENAVGHALVFLSSQADIDKCIQLFENYDESQKPAHFIALPLCGSLNIDEQKKVTDFDQNKSRCEERMIAFCTNIAETSLTVAGVRIVIDTGLAKESKYDEKRKSNVLELCWISRSSADQRKGRAGRIAPGVCIRLYAEQCLSRESIEPEIQRSNIDLILLQLKCLHLENLELISPPSDQKIVAARENLVYVGAVDENDNVTELGRFYSELTFDPLISAFLTEIYLNYESSLLGVTVASLITAPGDIFYLGNKETREKNLKKVSEKASEFQSDILLKCTIYNMWLESGISILDNMCAGCGRKKSNFSGCSSCRAKYSSENDLNNRVLKSALEKFNEVKMVLEKSRHKLIADEFVTRFFQQQNGNKSSESHDDFNLLSKTLPNWFFEQSAQILVDGFPTYGIRLLQSNERAKIDDTSCLINNKNKKNMTSIEFVISPSACFRIRNSDAKSDTIIAKNLHPIRYEHLVNSRNIAWKRIYLQNMSMSVLYEQTNVGPLLASSRIDSNNGNSRLNQQHWMNHLYDDPPNRFLFVTTIYEKNLQNYKLYGPTELKEQVESIASIRMNEAYQRLINYDKEKPFYYESQFRVFMKAGLVCTRIIPVDENLVLDIYDLNYSNKFEFKKNFFVDFPAVKFDDLLLHTYNPEYKHVRLVFKDEANLNRCQADLEFQKSVKVSKNTSKAFVFKANSSKKPDEELIKSALNVDSPFHALATLKLKEITSKNSYTIKIKHLPGDFDVKNLNLNKPKAICHNKIINNSKLSTGIATLFIKYETLQDAQEALTNFLPLCKPFTATIPSKNGVRNVTKQPTIVEPATEYEYMWEFECSSVEQADLFFEKRDLLKTNLKINISGSQNKKSIKIESAKNIYSKSYLDNVKKKVLNNLNFGQMRDENDESLIITARENTIEFQYKYQKPSINVDLYQNIKKFFDPVTLNSVFKNDPTRTSFFKELFKTKRFLHDLPKQHCVKLIQSTNNFFLIYGEPSAIGSFMRDIADAYDAFLPRYHLKILTLRQDLMFQNNRLGASELEKIKSAFKDQAEVNYFKGNIEIVVNPNNGESDVKRIIEKRVNELVKRFDNLHIDKGCLICGGSQKIKSLSICGHRMCEFCLKSVSDQTDVYPLVCNLCNTPIEIDDFINRENKAETNSLVNKSLKFFLQQKSSGQYSFEYEFCPLDCGQLIHKSNGFSKCKKCNKMVCIYCKTDNELHMGRSCREFETLIKGNESLVEIIEVLKNESRIWLDNNWPPNMPKIIETQANPFFQNTENLLVKKFVGGLKNLNISENTNWISRGIFAWHGTSTEAIYPICKDGFDPKKRSGQAYGSGEYFGVTAGVSDGYCRGGKMMLVSFILNGNHSKHIQNFCYVVANPIDNQHVFSVPILIVNFGDHSQQIQSLFPMTLSHKIAFSPSEVVEIYSKIARWQWHDGTKYEPYSQANEKILEQAYTLFLNSSQKNKLILKGVTQYVIDRPQDYEIDFEKMIQINTNTGYQRKIIRDFVTMCPYDGTYTWRFLDSNGSWQDFENLVQGNLEEHYKIFKSGTSNTNERFLYRCAPRQDTYEINFGSLVQTNLLSQTVRKIERISN</sequence>
<keyword evidence="1" id="KW-0479">Metal-binding</keyword>
<reference evidence="14 15" key="1">
    <citation type="submission" date="2025-05" db="UniProtKB">
        <authorList>
            <consortium name="RefSeq"/>
        </authorList>
    </citation>
    <scope>IDENTIFICATION</scope>
</reference>
<dbReference type="Pfam" id="PF00271">
    <property type="entry name" value="Helicase_C"/>
    <property type="match status" value="1"/>
</dbReference>
<keyword evidence="7" id="KW-0067">ATP-binding</keyword>
<evidence type="ECO:0000256" key="5">
    <source>
        <dbReference type="ARBA" id="ARBA00022806"/>
    </source>
</evidence>
<evidence type="ECO:0000259" key="11">
    <source>
        <dbReference type="PROSITE" id="PS51192"/>
    </source>
</evidence>
<evidence type="ECO:0000259" key="9">
    <source>
        <dbReference type="PROSITE" id="PS50089"/>
    </source>
</evidence>
<dbReference type="PROSITE" id="PS51192">
    <property type="entry name" value="HELICASE_ATP_BIND_1"/>
    <property type="match status" value="1"/>
</dbReference>
<dbReference type="PANTHER" id="PTHR18934">
    <property type="entry name" value="ATP-DEPENDENT RNA HELICASE"/>
    <property type="match status" value="1"/>
</dbReference>
<feature type="domain" description="WWE" evidence="10">
    <location>
        <begin position="1751"/>
        <end position="1836"/>
    </location>
</feature>
<dbReference type="RefSeq" id="XP_065671001.1">
    <property type="nucleotide sequence ID" value="XM_065814929.1"/>
</dbReference>
<dbReference type="RefSeq" id="XP_065670999.1">
    <property type="nucleotide sequence ID" value="XM_065814927.1"/>
</dbReference>
<feature type="domain" description="RING-type" evidence="9">
    <location>
        <begin position="1345"/>
        <end position="1387"/>
    </location>
</feature>
<dbReference type="GeneID" id="136089200"/>
<evidence type="ECO:0000313" key="18">
    <source>
        <dbReference type="RefSeq" id="XP_065671001.1"/>
    </source>
</evidence>
<dbReference type="RefSeq" id="XP_065671000.1">
    <property type="nucleotide sequence ID" value="XM_065814928.1"/>
</dbReference>
<gene>
    <name evidence="14 15 16 17 18" type="primary">LOC136089200</name>
</gene>
<dbReference type="PROSITE" id="PS50918">
    <property type="entry name" value="WWE"/>
    <property type="match status" value="1"/>
</dbReference>
<evidence type="ECO:0000256" key="7">
    <source>
        <dbReference type="ARBA" id="ARBA00022840"/>
    </source>
</evidence>
<evidence type="ECO:0000259" key="10">
    <source>
        <dbReference type="PROSITE" id="PS50918"/>
    </source>
</evidence>
<dbReference type="InterPro" id="IPR011545">
    <property type="entry name" value="DEAD/DEAH_box_helicase_dom"/>
</dbReference>